<comment type="function">
    <text evidence="9">Catalyzes a mechanistically unusual reaction, the ATP-dependent insertion of CO2 between the N7 and N8 nitrogen atoms of 7,8-diaminopelargonic acid (DAPA, also called 7,8-diammoniononanoate) to form a ureido ring.</text>
</comment>
<organism evidence="10 11">
    <name type="scientific">Faecalispora sporosphaeroides</name>
    <dbReference type="NCBI Taxonomy" id="1549"/>
    <lineage>
        <taxon>Bacteria</taxon>
        <taxon>Bacillati</taxon>
        <taxon>Bacillota</taxon>
        <taxon>Clostridia</taxon>
        <taxon>Eubacteriales</taxon>
        <taxon>Oscillospiraceae</taxon>
        <taxon>Faecalispora</taxon>
    </lineage>
</organism>
<dbReference type="Pfam" id="PF13500">
    <property type="entry name" value="AAA_26"/>
    <property type="match status" value="1"/>
</dbReference>
<dbReference type="SUPFAM" id="SSF52540">
    <property type="entry name" value="P-loop containing nucleoside triphosphate hydrolases"/>
    <property type="match status" value="1"/>
</dbReference>
<evidence type="ECO:0000256" key="8">
    <source>
        <dbReference type="ARBA" id="ARBA00047386"/>
    </source>
</evidence>
<dbReference type="PIRSF" id="PIRSF006755">
    <property type="entry name" value="DTB_synth"/>
    <property type="match status" value="1"/>
</dbReference>
<protein>
    <recommendedName>
        <fullName evidence="9">ATP-dependent dethiobiotin synthetase BioD</fullName>
        <ecNumber evidence="9">6.3.3.3</ecNumber>
    </recommendedName>
    <alternativeName>
        <fullName evidence="9">DTB synthetase</fullName>
        <shortName evidence="9">DTBS</shortName>
    </alternativeName>
    <alternativeName>
        <fullName evidence="9">Dethiobiotin synthase</fullName>
    </alternativeName>
</protein>
<evidence type="ECO:0000256" key="4">
    <source>
        <dbReference type="ARBA" id="ARBA00022741"/>
    </source>
</evidence>
<evidence type="ECO:0000256" key="5">
    <source>
        <dbReference type="ARBA" id="ARBA00022756"/>
    </source>
</evidence>
<dbReference type="InterPro" id="IPR027417">
    <property type="entry name" value="P-loop_NTPase"/>
</dbReference>
<dbReference type="GO" id="GO:0009102">
    <property type="term" value="P:biotin biosynthetic process"/>
    <property type="evidence" value="ECO:0007669"/>
    <property type="project" value="UniProtKB-UniRule"/>
</dbReference>
<comment type="subunit">
    <text evidence="9">Homodimer.</text>
</comment>
<evidence type="ECO:0000313" key="11">
    <source>
        <dbReference type="Proteomes" id="UP000754750"/>
    </source>
</evidence>
<comment type="caution">
    <text evidence="10">The sequence shown here is derived from an EMBL/GenBank/DDBJ whole genome shotgun (WGS) entry which is preliminary data.</text>
</comment>
<comment type="subcellular location">
    <subcellularLocation>
        <location evidence="9">Cytoplasm</location>
    </subcellularLocation>
</comment>
<dbReference type="AlphaFoldDB" id="A0A928KWB7"/>
<keyword evidence="6 9" id="KW-0067">ATP-binding</keyword>
<evidence type="ECO:0000256" key="6">
    <source>
        <dbReference type="ARBA" id="ARBA00022840"/>
    </source>
</evidence>
<comment type="caution">
    <text evidence="9">Lacks conserved residue(s) required for the propagation of feature annotation.</text>
</comment>
<reference evidence="10" key="1">
    <citation type="submission" date="2019-04" db="EMBL/GenBank/DDBJ databases">
        <title>Evolution of Biomass-Degrading Anaerobic Consortia Revealed by Metagenomics.</title>
        <authorList>
            <person name="Peng X."/>
        </authorList>
    </citation>
    <scope>NUCLEOTIDE SEQUENCE</scope>
    <source>
        <strain evidence="10">SIG551</strain>
    </source>
</reference>
<sequence length="240" mass="26343">MKIELLSPKEAQVLPKKHEAKGLFVTATGTDMGKTYVTALLVRALRQAGYSAGYYKAALSGAQSVEQSDAGYVDRIAGIGQEKELLLSYWYKNAVSPHLAARWEENPARLEKILRDYRAVCSRYEYVTVEGSGGIVCPIRWDEEKHLLLEEIVKAMGLGAVVVADAGLGTINAAVLTVEYLRSRRIPVRGVILNRYSGGEMQEDNLRMIEALSGVPVIALVADGDRQLNCPAETLKALYE</sequence>
<dbReference type="EMBL" id="SVNY01000003">
    <property type="protein sequence ID" value="MBE6833346.1"/>
    <property type="molecule type" value="Genomic_DNA"/>
</dbReference>
<dbReference type="InterPro" id="IPR004472">
    <property type="entry name" value="DTB_synth_BioD"/>
</dbReference>
<feature type="binding site" evidence="9">
    <location>
        <begin position="130"/>
        <end position="133"/>
    </location>
    <ligand>
        <name>ATP</name>
        <dbReference type="ChEBI" id="CHEBI:30616"/>
    </ligand>
</feature>
<comment type="pathway">
    <text evidence="9">Cofactor biosynthesis; biotin biosynthesis; biotin from 7,8-diaminononanoate: step 1/2.</text>
</comment>
<evidence type="ECO:0000256" key="1">
    <source>
        <dbReference type="ARBA" id="ARBA00022490"/>
    </source>
</evidence>
<keyword evidence="2 9" id="KW-0436">Ligase</keyword>
<dbReference type="NCBIfam" id="TIGR00347">
    <property type="entry name" value="bioD"/>
    <property type="match status" value="1"/>
</dbReference>
<dbReference type="Gene3D" id="3.40.50.300">
    <property type="entry name" value="P-loop containing nucleotide triphosphate hydrolases"/>
    <property type="match status" value="1"/>
</dbReference>
<dbReference type="GO" id="GO:0005829">
    <property type="term" value="C:cytosol"/>
    <property type="evidence" value="ECO:0007669"/>
    <property type="project" value="TreeGrafter"/>
</dbReference>
<dbReference type="GO" id="GO:0000287">
    <property type="term" value="F:magnesium ion binding"/>
    <property type="evidence" value="ECO:0007669"/>
    <property type="project" value="UniProtKB-UniRule"/>
</dbReference>
<dbReference type="Proteomes" id="UP000754750">
    <property type="component" value="Unassembled WGS sequence"/>
</dbReference>
<keyword evidence="4 9" id="KW-0547">Nucleotide-binding</keyword>
<accession>A0A928KWB7</accession>
<evidence type="ECO:0000256" key="7">
    <source>
        <dbReference type="ARBA" id="ARBA00022842"/>
    </source>
</evidence>
<feature type="binding site" evidence="9">
    <location>
        <position position="69"/>
    </location>
    <ligand>
        <name>Mg(2+)</name>
        <dbReference type="ChEBI" id="CHEBI:18420"/>
    </ligand>
</feature>
<dbReference type="PANTHER" id="PTHR43210:SF2">
    <property type="entry name" value="ATP-DEPENDENT DETHIOBIOTIN SYNTHETASE BIOD 2"/>
    <property type="match status" value="1"/>
</dbReference>
<comment type="catalytic activity">
    <reaction evidence="8">
        <text>(7R,8S)-8-amino-7-(carboxyamino)nonanoate + ATP = (4R,5S)-dethiobiotin + ADP + phosphate + H(+)</text>
        <dbReference type="Rhea" id="RHEA:63684"/>
        <dbReference type="ChEBI" id="CHEBI:15378"/>
        <dbReference type="ChEBI" id="CHEBI:30616"/>
        <dbReference type="ChEBI" id="CHEBI:43474"/>
        <dbReference type="ChEBI" id="CHEBI:149470"/>
        <dbReference type="ChEBI" id="CHEBI:149473"/>
        <dbReference type="ChEBI" id="CHEBI:456216"/>
    </reaction>
</comment>
<dbReference type="RefSeq" id="WP_326840312.1">
    <property type="nucleotide sequence ID" value="NZ_SVNY01000003.1"/>
</dbReference>
<dbReference type="GO" id="GO:0005524">
    <property type="term" value="F:ATP binding"/>
    <property type="evidence" value="ECO:0007669"/>
    <property type="project" value="UniProtKB-UniRule"/>
</dbReference>
<comment type="cofactor">
    <cofactor evidence="9">
        <name>Mg(2+)</name>
        <dbReference type="ChEBI" id="CHEBI:18420"/>
    </cofactor>
</comment>
<keyword evidence="5 9" id="KW-0093">Biotin biosynthesis</keyword>
<feature type="binding site" evidence="9">
    <location>
        <position position="35"/>
    </location>
    <ligand>
        <name>Mg(2+)</name>
        <dbReference type="ChEBI" id="CHEBI:18420"/>
    </ligand>
</feature>
<proteinExistence type="inferred from homology"/>
<feature type="binding site" evidence="9">
    <location>
        <position position="69"/>
    </location>
    <ligand>
        <name>ATP</name>
        <dbReference type="ChEBI" id="CHEBI:30616"/>
    </ligand>
</feature>
<feature type="binding site" evidence="9">
    <location>
        <position position="130"/>
    </location>
    <ligand>
        <name>Mg(2+)</name>
        <dbReference type="ChEBI" id="CHEBI:18420"/>
    </ligand>
</feature>
<keyword evidence="1 9" id="KW-0963">Cytoplasm</keyword>
<gene>
    <name evidence="9 10" type="primary">bioD</name>
    <name evidence="10" type="ORF">E7512_07150</name>
</gene>
<evidence type="ECO:0000256" key="9">
    <source>
        <dbReference type="HAMAP-Rule" id="MF_00336"/>
    </source>
</evidence>
<feature type="active site" evidence="9">
    <location>
        <position position="56"/>
    </location>
</feature>
<dbReference type="CDD" id="cd03109">
    <property type="entry name" value="DTBS"/>
    <property type="match status" value="1"/>
</dbReference>
<dbReference type="PANTHER" id="PTHR43210">
    <property type="entry name" value="DETHIOBIOTIN SYNTHETASE"/>
    <property type="match status" value="1"/>
</dbReference>
<name>A0A928KWB7_9FIRM</name>
<evidence type="ECO:0000256" key="2">
    <source>
        <dbReference type="ARBA" id="ARBA00022598"/>
    </source>
</evidence>
<dbReference type="EC" id="6.3.3.3" evidence="9"/>
<feature type="binding site" evidence="9">
    <location>
        <position position="60"/>
    </location>
    <ligand>
        <name>substrate</name>
    </ligand>
</feature>
<keyword evidence="7 9" id="KW-0460">Magnesium</keyword>
<dbReference type="GO" id="GO:0004141">
    <property type="term" value="F:dethiobiotin synthase activity"/>
    <property type="evidence" value="ECO:0007669"/>
    <property type="project" value="UniProtKB-UniRule"/>
</dbReference>
<comment type="catalytic activity">
    <reaction evidence="9">
        <text>(7R,8S)-7,8-diammoniononanoate + CO2 + ATP = (4R,5S)-dethiobiotin + ADP + phosphate + 3 H(+)</text>
        <dbReference type="Rhea" id="RHEA:15805"/>
        <dbReference type="ChEBI" id="CHEBI:15378"/>
        <dbReference type="ChEBI" id="CHEBI:16526"/>
        <dbReference type="ChEBI" id="CHEBI:30616"/>
        <dbReference type="ChEBI" id="CHEBI:43474"/>
        <dbReference type="ChEBI" id="CHEBI:149469"/>
        <dbReference type="ChEBI" id="CHEBI:149473"/>
        <dbReference type="ChEBI" id="CHEBI:456216"/>
        <dbReference type="EC" id="6.3.3.3"/>
    </reaction>
</comment>
<keyword evidence="3 9" id="KW-0479">Metal-binding</keyword>
<feature type="binding site" evidence="9">
    <location>
        <begin position="194"/>
        <end position="195"/>
    </location>
    <ligand>
        <name>ATP</name>
        <dbReference type="ChEBI" id="CHEBI:30616"/>
    </ligand>
</feature>
<comment type="similarity">
    <text evidence="9">Belongs to the dethiobiotin synthetase family.</text>
</comment>
<evidence type="ECO:0000256" key="3">
    <source>
        <dbReference type="ARBA" id="ARBA00022723"/>
    </source>
</evidence>
<evidence type="ECO:0000313" key="10">
    <source>
        <dbReference type="EMBL" id="MBE6833346.1"/>
    </source>
</evidence>
<dbReference type="HAMAP" id="MF_00336">
    <property type="entry name" value="BioD"/>
    <property type="match status" value="1"/>
</dbReference>